<accession>A0A2C8YRM2</accession>
<keyword evidence="3" id="KW-1185">Reference proteome</keyword>
<dbReference type="GO" id="GO:0016740">
    <property type="term" value="F:transferase activity"/>
    <property type="evidence" value="ECO:0007669"/>
    <property type="project" value="UniProtKB-KW"/>
</dbReference>
<dbReference type="AlphaFoldDB" id="A0A2C8YRM2"/>
<dbReference type="InterPro" id="IPR007345">
    <property type="entry name" value="Polysacch_pyruvyl_Trfase"/>
</dbReference>
<dbReference type="PANTHER" id="PTHR36836:SF1">
    <property type="entry name" value="COLANIC ACID BIOSYNTHESIS PROTEIN WCAK"/>
    <property type="match status" value="1"/>
</dbReference>
<proteinExistence type="predicted"/>
<dbReference type="Pfam" id="PF04230">
    <property type="entry name" value="PS_pyruv_trans"/>
    <property type="match status" value="1"/>
</dbReference>
<protein>
    <submittedName>
        <fullName evidence="2">Polysaccharide pyruvyl transferase family protein WcaK</fullName>
    </submittedName>
</protein>
<dbReference type="OrthoDB" id="3268731at2"/>
<organism evidence="2 3">
    <name type="scientific">Salinibacterium xinjiangense</name>
    <dbReference type="NCBI Taxonomy" id="386302"/>
    <lineage>
        <taxon>Bacteria</taxon>
        <taxon>Bacillati</taxon>
        <taxon>Actinomycetota</taxon>
        <taxon>Actinomycetes</taxon>
        <taxon>Micrococcales</taxon>
        <taxon>Microbacteriaceae</taxon>
        <taxon>Salinibacterium</taxon>
    </lineage>
</organism>
<feature type="domain" description="Polysaccharide pyruvyl transferase" evidence="1">
    <location>
        <begin position="19"/>
        <end position="322"/>
    </location>
</feature>
<keyword evidence="2" id="KW-0808">Transferase</keyword>
<evidence type="ECO:0000313" key="3">
    <source>
        <dbReference type="Proteomes" id="UP000219440"/>
    </source>
</evidence>
<dbReference type="PANTHER" id="PTHR36836">
    <property type="entry name" value="COLANIC ACID BIOSYNTHESIS PROTEIN WCAK"/>
    <property type="match status" value="1"/>
</dbReference>
<dbReference type="EMBL" id="OCST01000001">
    <property type="protein sequence ID" value="SOE53191.1"/>
    <property type="molecule type" value="Genomic_DNA"/>
</dbReference>
<evidence type="ECO:0000313" key="2">
    <source>
        <dbReference type="EMBL" id="SOE53191.1"/>
    </source>
</evidence>
<dbReference type="RefSeq" id="WP_097059639.1">
    <property type="nucleotide sequence ID" value="NZ_BMLC01000002.1"/>
</dbReference>
<name>A0A2C8YRM2_9MICO</name>
<dbReference type="Proteomes" id="UP000219440">
    <property type="component" value="Unassembled WGS sequence"/>
</dbReference>
<sequence>MPQRIVVIGDIGVVDGMIHIGDEAMFEAAVNALRERGITDITGISTTPAESAERYNISAIRTIGWPGSRADREERLARVVAAVSTPSTLDADDPAHEVIAAIRDSDGLAIAGGGNMSTLWPHHIFERTALGRIAVALDKPVVVSGQTIGPELDDADSALVRNLLGSAEVVGLREPSSFALCGRLGLTDLTQTIDDASFLVSDDVPASSTYCLVSVASHVGDASRAEVVVALAALLDTVATETGLEIVFFAHFGPLDGPSRGDAVMHDAVIAAMASPARIVPPVDSVTGASLARKAAMVVSSRYHPVVFAVPAGVPTIGIPVDGYTGVKLSGALGNFGQDGLLGVDELLAGRGAALVARLWADRDVIRSGAAALAPSAHAASSAWWDRIAAIFGATRP</sequence>
<gene>
    <name evidence="2" type="ORF">SAMN06296378_0517</name>
</gene>
<evidence type="ECO:0000259" key="1">
    <source>
        <dbReference type="Pfam" id="PF04230"/>
    </source>
</evidence>
<reference evidence="2 3" key="1">
    <citation type="submission" date="2017-09" db="EMBL/GenBank/DDBJ databases">
        <authorList>
            <person name="Ehlers B."/>
            <person name="Leendertz F.H."/>
        </authorList>
    </citation>
    <scope>NUCLEOTIDE SEQUENCE [LARGE SCALE GENOMIC DNA]</scope>
    <source>
        <strain evidence="2 3">CGMCC 1.05381</strain>
    </source>
</reference>